<dbReference type="PANTHER" id="PTHR32248:SF4">
    <property type="entry name" value="RNA POLYMERASE SIGMA-54 FACTOR"/>
    <property type="match status" value="1"/>
</dbReference>
<dbReference type="InterPro" id="IPR000394">
    <property type="entry name" value="RNA_pol_sigma_54"/>
</dbReference>
<dbReference type="Pfam" id="PF04963">
    <property type="entry name" value="Sigma54_CBD"/>
    <property type="match status" value="1"/>
</dbReference>
<feature type="region of interest" description="Disordered" evidence="1">
    <location>
        <begin position="39"/>
        <end position="107"/>
    </location>
</feature>
<comment type="caution">
    <text evidence="3">The sequence shown here is derived from an EMBL/GenBank/DDBJ whole genome shotgun (WGS) entry which is preliminary data.</text>
</comment>
<accession>A0A938BRZ1</accession>
<reference evidence="3" key="1">
    <citation type="submission" date="2019-03" db="EMBL/GenBank/DDBJ databases">
        <title>Lake Tanganyika Metagenome-Assembled Genomes (MAGs).</title>
        <authorList>
            <person name="Tran P."/>
        </authorList>
    </citation>
    <scope>NUCLEOTIDE SEQUENCE</scope>
    <source>
        <strain evidence="3">M_DeepCast_400m_m2_100</strain>
    </source>
</reference>
<feature type="compositionally biased region" description="Basic and acidic residues" evidence="1">
    <location>
        <begin position="95"/>
        <end position="107"/>
    </location>
</feature>
<dbReference type="Gene3D" id="1.10.10.1330">
    <property type="entry name" value="RNA polymerase sigma-54 factor, core-binding domain"/>
    <property type="match status" value="1"/>
</dbReference>
<dbReference type="GO" id="GO:0003677">
    <property type="term" value="F:DNA binding"/>
    <property type="evidence" value="ECO:0007669"/>
    <property type="project" value="InterPro"/>
</dbReference>
<sequence>MDLRPGLALSGRPQLILTPRMQQALRVLQAPQEELALLLREELEQNPFLDEEPEEAGSGEPPDPPGRGDTEGEEGEAPPAPGDGPLPGIAAGRGAWEDGDRIGRVPDRSERWSESLLRQLRLQGRGPGELRIAEHLLGCLDARGFLGVTTEQAAEDLGLPVERVEAVRRALLRLDPPGAAALGLGECLRVQLELAGEGGSLAARVLECDLRLLAARRDAELARRLGVEVGALREAIGRLHRLRPNPAGDGRGE</sequence>
<evidence type="ECO:0000259" key="2">
    <source>
        <dbReference type="Pfam" id="PF04963"/>
    </source>
</evidence>
<dbReference type="Proteomes" id="UP000748308">
    <property type="component" value="Unassembled WGS sequence"/>
</dbReference>
<evidence type="ECO:0000256" key="1">
    <source>
        <dbReference type="SAM" id="MobiDB-lite"/>
    </source>
</evidence>
<proteinExistence type="predicted"/>
<name>A0A938BRZ1_UNCEI</name>
<dbReference type="InterPro" id="IPR038709">
    <property type="entry name" value="RpoN_core-bd_sf"/>
</dbReference>
<gene>
    <name evidence="3" type="ORF">FJY75_13570</name>
</gene>
<dbReference type="PANTHER" id="PTHR32248">
    <property type="entry name" value="RNA POLYMERASE SIGMA-54 FACTOR"/>
    <property type="match status" value="1"/>
</dbReference>
<dbReference type="EMBL" id="VGIY01000522">
    <property type="protein sequence ID" value="MBM3318872.1"/>
    <property type="molecule type" value="Genomic_DNA"/>
</dbReference>
<protein>
    <recommendedName>
        <fullName evidence="2">RNA polymerase sigma factor 54 core-binding domain-containing protein</fullName>
    </recommendedName>
</protein>
<evidence type="ECO:0000313" key="3">
    <source>
        <dbReference type="EMBL" id="MBM3318872.1"/>
    </source>
</evidence>
<dbReference type="Pfam" id="PF00309">
    <property type="entry name" value="Sigma54_AID"/>
    <property type="match status" value="1"/>
</dbReference>
<organism evidence="3 4">
    <name type="scientific">Eiseniibacteriota bacterium</name>
    <dbReference type="NCBI Taxonomy" id="2212470"/>
    <lineage>
        <taxon>Bacteria</taxon>
        <taxon>Candidatus Eiseniibacteriota</taxon>
    </lineage>
</organism>
<feature type="non-terminal residue" evidence="3">
    <location>
        <position position="253"/>
    </location>
</feature>
<dbReference type="GO" id="GO:0001216">
    <property type="term" value="F:DNA-binding transcription activator activity"/>
    <property type="evidence" value="ECO:0007669"/>
    <property type="project" value="InterPro"/>
</dbReference>
<evidence type="ECO:0000313" key="4">
    <source>
        <dbReference type="Proteomes" id="UP000748308"/>
    </source>
</evidence>
<dbReference type="GO" id="GO:0006352">
    <property type="term" value="P:DNA-templated transcription initiation"/>
    <property type="evidence" value="ECO:0007669"/>
    <property type="project" value="InterPro"/>
</dbReference>
<dbReference type="AlphaFoldDB" id="A0A938BRZ1"/>
<dbReference type="GO" id="GO:0016987">
    <property type="term" value="F:sigma factor activity"/>
    <property type="evidence" value="ECO:0007669"/>
    <property type="project" value="InterPro"/>
</dbReference>
<dbReference type="InterPro" id="IPR007046">
    <property type="entry name" value="RNA_pol_sigma_54_core-bd"/>
</dbReference>
<feature type="domain" description="RNA polymerase sigma factor 54 core-binding" evidence="2">
    <location>
        <begin position="107"/>
        <end position="248"/>
    </location>
</feature>